<accession>A0AAJ2BUG6</accession>
<dbReference type="AlphaFoldDB" id="A0AAJ2BUG6"/>
<evidence type="ECO:0000313" key="1">
    <source>
        <dbReference type="EMBL" id="MDR6768156.1"/>
    </source>
</evidence>
<dbReference type="EMBL" id="JAVDTS010000003">
    <property type="protein sequence ID" value="MDR6837814.1"/>
    <property type="molecule type" value="Genomic_DNA"/>
</dbReference>
<comment type="caution">
    <text evidence="1">The sequence shown here is derived from an EMBL/GenBank/DDBJ whole genome shotgun (WGS) entry which is preliminary data.</text>
</comment>
<name>A0AAJ2BUG6_ACIDE</name>
<evidence type="ECO:0000313" key="2">
    <source>
        <dbReference type="EMBL" id="MDR6837814.1"/>
    </source>
</evidence>
<gene>
    <name evidence="1" type="ORF">J2W88_003458</name>
    <name evidence="2" type="ORF">J2W93_002652</name>
</gene>
<organism evidence="1 4">
    <name type="scientific">Acidovorax delafieldii</name>
    <name type="common">Pseudomonas delafieldii</name>
    <dbReference type="NCBI Taxonomy" id="47920"/>
    <lineage>
        <taxon>Bacteria</taxon>
        <taxon>Pseudomonadati</taxon>
        <taxon>Pseudomonadota</taxon>
        <taxon>Betaproteobacteria</taxon>
        <taxon>Burkholderiales</taxon>
        <taxon>Comamonadaceae</taxon>
        <taxon>Acidovorax</taxon>
    </lineage>
</organism>
<proteinExistence type="predicted"/>
<dbReference type="Proteomes" id="UP001253458">
    <property type="component" value="Unassembled WGS sequence"/>
</dbReference>
<keyword evidence="3" id="KW-1185">Reference proteome</keyword>
<dbReference type="EMBL" id="JAVDTL010000005">
    <property type="protein sequence ID" value="MDR6768156.1"/>
    <property type="molecule type" value="Genomic_DNA"/>
</dbReference>
<sequence>MGTYLKVMSAVGIVGDLALLADGVMQTVKSNTAAAGASRDAPLARIIVSADASRHRIQDLQSLALHEAAVRRVRADPALLHQAQAVLQKWLDAGDQRSASLWLEWKDILENRKWRKALGRTHRAQELRQASPMTAVLPPEVRKRVLQEVRELKEGVVLEIAGRASQ</sequence>
<protein>
    <submittedName>
        <fullName evidence="1">Uncharacterized protein</fullName>
    </submittedName>
</protein>
<reference evidence="1 3" key="1">
    <citation type="submission" date="2023-07" db="EMBL/GenBank/DDBJ databases">
        <title>Sorghum-associated microbial communities from plants grown in Nebraska, USA.</title>
        <authorList>
            <person name="Schachtman D."/>
        </authorList>
    </citation>
    <scope>NUCLEOTIDE SEQUENCE</scope>
    <source>
        <strain evidence="2 3">BE105</strain>
        <strain evidence="1">BE69</strain>
    </source>
</reference>
<dbReference type="Proteomes" id="UP001249076">
    <property type="component" value="Unassembled WGS sequence"/>
</dbReference>
<evidence type="ECO:0000313" key="4">
    <source>
        <dbReference type="Proteomes" id="UP001253458"/>
    </source>
</evidence>
<evidence type="ECO:0000313" key="3">
    <source>
        <dbReference type="Proteomes" id="UP001249076"/>
    </source>
</evidence>